<dbReference type="Proteomes" id="UP000217790">
    <property type="component" value="Unassembled WGS sequence"/>
</dbReference>
<dbReference type="OrthoDB" id="10576125at2759"/>
<organism evidence="2 3">
    <name type="scientific">Armillaria gallica</name>
    <name type="common">Bulbous honey fungus</name>
    <name type="synonym">Armillaria bulbosa</name>
    <dbReference type="NCBI Taxonomy" id="47427"/>
    <lineage>
        <taxon>Eukaryota</taxon>
        <taxon>Fungi</taxon>
        <taxon>Dikarya</taxon>
        <taxon>Basidiomycota</taxon>
        <taxon>Agaricomycotina</taxon>
        <taxon>Agaricomycetes</taxon>
        <taxon>Agaricomycetidae</taxon>
        <taxon>Agaricales</taxon>
        <taxon>Marasmiineae</taxon>
        <taxon>Physalacriaceae</taxon>
        <taxon>Armillaria</taxon>
    </lineage>
</organism>
<reference evidence="3" key="1">
    <citation type="journal article" date="2017" name="Nat. Ecol. Evol.">
        <title>Genome expansion and lineage-specific genetic innovations in the forest pathogenic fungi Armillaria.</title>
        <authorList>
            <person name="Sipos G."/>
            <person name="Prasanna A.N."/>
            <person name="Walter M.C."/>
            <person name="O'Connor E."/>
            <person name="Balint B."/>
            <person name="Krizsan K."/>
            <person name="Kiss B."/>
            <person name="Hess J."/>
            <person name="Varga T."/>
            <person name="Slot J."/>
            <person name="Riley R."/>
            <person name="Boka B."/>
            <person name="Rigling D."/>
            <person name="Barry K."/>
            <person name="Lee J."/>
            <person name="Mihaltcheva S."/>
            <person name="LaButti K."/>
            <person name="Lipzen A."/>
            <person name="Waldron R."/>
            <person name="Moloney N.M."/>
            <person name="Sperisen C."/>
            <person name="Kredics L."/>
            <person name="Vagvoelgyi C."/>
            <person name="Patrignani A."/>
            <person name="Fitzpatrick D."/>
            <person name="Nagy I."/>
            <person name="Doyle S."/>
            <person name="Anderson J.B."/>
            <person name="Grigoriev I.V."/>
            <person name="Gueldener U."/>
            <person name="Muensterkoetter M."/>
            <person name="Nagy L.G."/>
        </authorList>
    </citation>
    <scope>NUCLEOTIDE SEQUENCE [LARGE SCALE GENOMIC DNA]</scope>
    <source>
        <strain evidence="3">Ar21-2</strain>
    </source>
</reference>
<dbReference type="EMBL" id="KZ293736">
    <property type="protein sequence ID" value="PBK81039.1"/>
    <property type="molecule type" value="Genomic_DNA"/>
</dbReference>
<keyword evidence="3" id="KW-1185">Reference proteome</keyword>
<dbReference type="InParanoid" id="A0A2H3CD68"/>
<evidence type="ECO:0000256" key="1">
    <source>
        <dbReference type="SAM" id="SignalP"/>
    </source>
</evidence>
<protein>
    <submittedName>
        <fullName evidence="2">Uncharacterized protein</fullName>
    </submittedName>
</protein>
<accession>A0A2H3CD68</accession>
<keyword evidence="1" id="KW-0732">Signal</keyword>
<sequence>MARVLFNLVLMFALPVCQFIGLKRYTEPLCKIEDILEHFTCGRLLHQGKTLPLSWAIEAKGEKAYFAIDIGYLSVEDGEDEVERLLSLVFKEIGEHFSGFNLAMIPMEYMLFLFAFHHLMSFQGAPAKVSSIIDG</sequence>
<name>A0A2H3CD68_ARMGA</name>
<feature type="signal peptide" evidence="1">
    <location>
        <begin position="1"/>
        <end position="19"/>
    </location>
</feature>
<evidence type="ECO:0000313" key="2">
    <source>
        <dbReference type="EMBL" id="PBK81039.1"/>
    </source>
</evidence>
<gene>
    <name evidence="2" type="ORF">ARMGADRAFT_1039627</name>
</gene>
<proteinExistence type="predicted"/>
<evidence type="ECO:0000313" key="3">
    <source>
        <dbReference type="Proteomes" id="UP000217790"/>
    </source>
</evidence>
<dbReference type="AlphaFoldDB" id="A0A2H3CD68"/>
<dbReference type="Gene3D" id="3.60.15.10">
    <property type="entry name" value="Ribonuclease Z/Hydroxyacylglutathione hydrolase-like"/>
    <property type="match status" value="1"/>
</dbReference>
<dbReference type="InterPro" id="IPR036866">
    <property type="entry name" value="RibonucZ/Hydroxyglut_hydro"/>
</dbReference>
<feature type="chain" id="PRO_5013662167" evidence="1">
    <location>
        <begin position="20"/>
        <end position="135"/>
    </location>
</feature>